<dbReference type="Pfam" id="PF12833">
    <property type="entry name" value="HTH_18"/>
    <property type="match status" value="1"/>
</dbReference>
<dbReference type="SMART" id="SM00342">
    <property type="entry name" value="HTH_ARAC"/>
    <property type="match status" value="1"/>
</dbReference>
<comment type="caution">
    <text evidence="6">The sequence shown here is derived from an EMBL/GenBank/DDBJ whole genome shotgun (WGS) entry which is preliminary data.</text>
</comment>
<dbReference type="EMBL" id="SACQ01000014">
    <property type="protein sequence ID" value="RVU28311.1"/>
    <property type="molecule type" value="Genomic_DNA"/>
</dbReference>
<dbReference type="Gene3D" id="1.10.10.60">
    <property type="entry name" value="Homeodomain-like"/>
    <property type="match status" value="1"/>
</dbReference>
<dbReference type="PROSITE" id="PS00041">
    <property type="entry name" value="HTH_ARAC_FAMILY_1"/>
    <property type="match status" value="1"/>
</dbReference>
<dbReference type="CDD" id="cd06124">
    <property type="entry name" value="cupin_NimR-like_N"/>
    <property type="match status" value="1"/>
</dbReference>
<dbReference type="Proteomes" id="UP000282818">
    <property type="component" value="Unassembled WGS sequence"/>
</dbReference>
<keyword evidence="2" id="KW-0805">Transcription regulation</keyword>
<evidence type="ECO:0000256" key="2">
    <source>
        <dbReference type="ARBA" id="ARBA00023015"/>
    </source>
</evidence>
<dbReference type="AlphaFoldDB" id="A0A437Q1C5"/>
<evidence type="ECO:0000256" key="1">
    <source>
        <dbReference type="ARBA" id="ARBA00022491"/>
    </source>
</evidence>
<dbReference type="InterPro" id="IPR018062">
    <property type="entry name" value="HTH_AraC-typ_CS"/>
</dbReference>
<feature type="domain" description="HTH araC/xylS-type" evidence="5">
    <location>
        <begin position="159"/>
        <end position="259"/>
    </location>
</feature>
<organism evidence="6 7">
    <name type="scientific">Neptunomonas marina</name>
    <dbReference type="NCBI Taxonomy" id="1815562"/>
    <lineage>
        <taxon>Bacteria</taxon>
        <taxon>Pseudomonadati</taxon>
        <taxon>Pseudomonadota</taxon>
        <taxon>Gammaproteobacteria</taxon>
        <taxon>Oceanospirillales</taxon>
        <taxon>Oceanospirillaceae</taxon>
        <taxon>Neptunomonas</taxon>
    </lineage>
</organism>
<sequence>MSVRDFSERTSGAPLIGCRWSRQADQNSRADKPYRWHQHFRGQLLCIQAGLVQIKTEAGTWVLPPYRAGWIPPGAQHSVLFCSTVVGHSVLLHPELCSVLPHQPRVLSLNPVLEALVMRSTTWSREHLTNEDQHIMAVMLDEIRTAAPEKLYLPMPKDPRLVRIAEGLLSEPNHAKTVEQWAAFGALSARSLRRLMQAETGLSFAQWRNQAQLNHALGLLAQGRSVSDVAFALGFATPSNFIAMFKRLMGVPPARYFAVENVYIDKR</sequence>
<accession>A0A437Q1C5</accession>
<dbReference type="FunFam" id="1.10.10.60:FF:000132">
    <property type="entry name" value="AraC family transcriptional regulator"/>
    <property type="match status" value="1"/>
</dbReference>
<keyword evidence="3" id="KW-0238">DNA-binding</keyword>
<proteinExistence type="predicted"/>
<evidence type="ECO:0000256" key="4">
    <source>
        <dbReference type="ARBA" id="ARBA00023163"/>
    </source>
</evidence>
<dbReference type="InterPro" id="IPR011051">
    <property type="entry name" value="RmlC_Cupin_sf"/>
</dbReference>
<dbReference type="GO" id="GO:0003700">
    <property type="term" value="F:DNA-binding transcription factor activity"/>
    <property type="evidence" value="ECO:0007669"/>
    <property type="project" value="InterPro"/>
</dbReference>
<dbReference type="InterPro" id="IPR009057">
    <property type="entry name" value="Homeodomain-like_sf"/>
</dbReference>
<dbReference type="PANTHER" id="PTHR11019:SF159">
    <property type="entry name" value="TRANSCRIPTIONAL REGULATOR-RELATED"/>
    <property type="match status" value="1"/>
</dbReference>
<dbReference type="RefSeq" id="WP_127696225.1">
    <property type="nucleotide sequence ID" value="NZ_SACQ01000014.1"/>
</dbReference>
<evidence type="ECO:0000313" key="6">
    <source>
        <dbReference type="EMBL" id="RVU28311.1"/>
    </source>
</evidence>
<evidence type="ECO:0000259" key="5">
    <source>
        <dbReference type="PROSITE" id="PS01124"/>
    </source>
</evidence>
<name>A0A437Q1C5_9GAMM</name>
<keyword evidence="1" id="KW-0678">Repressor</keyword>
<protein>
    <submittedName>
        <fullName evidence="6">AraC family transcriptional regulator</fullName>
    </submittedName>
</protein>
<keyword evidence="7" id="KW-1185">Reference proteome</keyword>
<dbReference type="PROSITE" id="PS01124">
    <property type="entry name" value="HTH_ARAC_FAMILY_2"/>
    <property type="match status" value="1"/>
</dbReference>
<evidence type="ECO:0000256" key="3">
    <source>
        <dbReference type="ARBA" id="ARBA00023125"/>
    </source>
</evidence>
<gene>
    <name evidence="6" type="ORF">EOE65_17720</name>
</gene>
<reference evidence="6 7" key="1">
    <citation type="submission" date="2019-01" db="EMBL/GenBank/DDBJ databases">
        <authorList>
            <person name="Chen W.-M."/>
        </authorList>
    </citation>
    <scope>NUCLEOTIDE SEQUENCE [LARGE SCALE GENOMIC DNA]</scope>
    <source>
        <strain evidence="6 7">HPM-16</strain>
    </source>
</reference>
<dbReference type="GO" id="GO:0043565">
    <property type="term" value="F:sequence-specific DNA binding"/>
    <property type="evidence" value="ECO:0007669"/>
    <property type="project" value="InterPro"/>
</dbReference>
<dbReference type="SUPFAM" id="SSF51182">
    <property type="entry name" value="RmlC-like cupins"/>
    <property type="match status" value="1"/>
</dbReference>
<dbReference type="PANTHER" id="PTHR11019">
    <property type="entry name" value="HTH-TYPE TRANSCRIPTIONAL REGULATOR NIMR"/>
    <property type="match status" value="1"/>
</dbReference>
<dbReference type="InterPro" id="IPR018060">
    <property type="entry name" value="HTH_AraC"/>
</dbReference>
<evidence type="ECO:0000313" key="7">
    <source>
        <dbReference type="Proteomes" id="UP000282818"/>
    </source>
</evidence>
<dbReference type="SUPFAM" id="SSF46689">
    <property type="entry name" value="Homeodomain-like"/>
    <property type="match status" value="1"/>
</dbReference>
<keyword evidence="4" id="KW-0804">Transcription</keyword>